<name>A0ABX1GLH7_9GAMM</name>
<evidence type="ECO:0000313" key="2">
    <source>
        <dbReference type="EMBL" id="NKI19014.1"/>
    </source>
</evidence>
<sequence>MEDDLKSVFDRAKRELTHLHYRWIMYVELFGTNSHRIQIINKTASNLLVEFQSLVIDSMILGLSKFTDPSRMKGNSNLSFSYLIEEIERSGREEIVQKLKELLEELQGRAGTFRHIRNKRIAHNDLAVAIGSENSPLPGVSRADVNAALKAAGDFLNHIELEYFKSTTAYSMTVLPLNNNGRSLVIRLQKSLAYEMLVEDGLIDSNQWRELGNIDERNA</sequence>
<accession>A0ABX1GLH7</accession>
<dbReference type="RefSeq" id="WP_168451518.1">
    <property type="nucleotide sequence ID" value="NZ_JAAWWK010000006.1"/>
</dbReference>
<dbReference type="Proteomes" id="UP000765845">
    <property type="component" value="Unassembled WGS sequence"/>
</dbReference>
<reference evidence="2 3" key="1">
    <citation type="submission" date="2020-04" db="EMBL/GenBank/DDBJ databases">
        <authorList>
            <person name="Yoon J."/>
        </authorList>
    </citation>
    <scope>NUCLEOTIDE SEQUENCE [LARGE SCALE GENOMIC DNA]</scope>
    <source>
        <strain evidence="2 3">KMU-166</strain>
    </source>
</reference>
<evidence type="ECO:0000313" key="3">
    <source>
        <dbReference type="Proteomes" id="UP000765845"/>
    </source>
</evidence>
<gene>
    <name evidence="2" type="ORF">HCU74_16520</name>
</gene>
<dbReference type="EMBL" id="JAAWWK010000006">
    <property type="protein sequence ID" value="NKI19014.1"/>
    <property type="molecule type" value="Genomic_DNA"/>
</dbReference>
<comment type="caution">
    <text evidence="2">The sequence shown here is derived from an EMBL/GenBank/DDBJ whole genome shotgun (WGS) entry which is preliminary data.</text>
</comment>
<feature type="domain" description="HEPN AbiU2-like" evidence="1">
    <location>
        <begin position="3"/>
        <end position="172"/>
    </location>
</feature>
<dbReference type="InterPro" id="IPR040704">
    <property type="entry name" value="HEPN_AbiU2"/>
</dbReference>
<protein>
    <recommendedName>
        <fullName evidence="1">HEPN AbiU2-like domain-containing protein</fullName>
    </recommendedName>
</protein>
<evidence type="ECO:0000259" key="1">
    <source>
        <dbReference type="Pfam" id="PF18734"/>
    </source>
</evidence>
<organism evidence="2 3">
    <name type="scientific">Spongiibacter thalassae</name>
    <dbReference type="NCBI Taxonomy" id="2721624"/>
    <lineage>
        <taxon>Bacteria</taxon>
        <taxon>Pseudomonadati</taxon>
        <taxon>Pseudomonadota</taxon>
        <taxon>Gammaproteobacteria</taxon>
        <taxon>Cellvibrionales</taxon>
        <taxon>Spongiibacteraceae</taxon>
        <taxon>Spongiibacter</taxon>
    </lineage>
</organism>
<proteinExistence type="predicted"/>
<keyword evidence="3" id="KW-1185">Reference proteome</keyword>
<dbReference type="Pfam" id="PF18734">
    <property type="entry name" value="HEPN_AbiU2"/>
    <property type="match status" value="1"/>
</dbReference>